<reference evidence="1 2" key="1">
    <citation type="submission" date="2021-03" db="EMBL/GenBank/DDBJ databases">
        <title>Enterococcal diversity collection.</title>
        <authorList>
            <person name="Gilmore M.S."/>
            <person name="Schwartzman J."/>
            <person name="Van Tyne D."/>
            <person name="Martin M."/>
            <person name="Earl A.M."/>
            <person name="Manson A.L."/>
            <person name="Straub T."/>
            <person name="Salamzade R."/>
            <person name="Saavedra J."/>
            <person name="Lebreton F."/>
            <person name="Prichula J."/>
            <person name="Schaufler K."/>
            <person name="Gaca A."/>
            <person name="Sgardioli B."/>
            <person name="Wagenaar J."/>
            <person name="Strong T."/>
        </authorList>
    </citation>
    <scope>NUCLEOTIDE SEQUENCE [LARGE SCALE GENOMIC DNA]</scope>
    <source>
        <strain evidence="1 2">669A</strain>
    </source>
</reference>
<name>A0ABS3LA72_9ENTE</name>
<dbReference type="Proteomes" id="UP000664601">
    <property type="component" value="Unassembled WGS sequence"/>
</dbReference>
<protein>
    <submittedName>
        <fullName evidence="1">Uncharacterized protein</fullName>
    </submittedName>
</protein>
<gene>
    <name evidence="1" type="ORF">JZO70_10185</name>
</gene>
<evidence type="ECO:0000313" key="2">
    <source>
        <dbReference type="Proteomes" id="UP000664601"/>
    </source>
</evidence>
<accession>A0ABS3LA72</accession>
<sequence length="93" mass="10789">MTYTPREEQEVIISYDRELDEWHYYGDCPPLNRKWRARVQATLEMVEGNGQITLLEGVISGNVIIKAKQKLSEEQKAINAERLKQANQARIKS</sequence>
<keyword evidence="2" id="KW-1185">Reference proteome</keyword>
<comment type="caution">
    <text evidence="1">The sequence shown here is derived from an EMBL/GenBank/DDBJ whole genome shotgun (WGS) entry which is preliminary data.</text>
</comment>
<evidence type="ECO:0000313" key="1">
    <source>
        <dbReference type="EMBL" id="MBO1306532.1"/>
    </source>
</evidence>
<proteinExistence type="predicted"/>
<dbReference type="RefSeq" id="WP_207673461.1">
    <property type="nucleotide sequence ID" value="NZ_JAFREM010000016.1"/>
</dbReference>
<organism evidence="1 2">
    <name type="scientific">Candidatus Enterococcus moelleringii</name>
    <dbReference type="NCBI Taxonomy" id="2815325"/>
    <lineage>
        <taxon>Bacteria</taxon>
        <taxon>Bacillati</taxon>
        <taxon>Bacillota</taxon>
        <taxon>Bacilli</taxon>
        <taxon>Lactobacillales</taxon>
        <taxon>Enterococcaceae</taxon>
        <taxon>Enterococcus</taxon>
    </lineage>
</organism>
<dbReference type="EMBL" id="JAFREM010000016">
    <property type="protein sequence ID" value="MBO1306532.1"/>
    <property type="molecule type" value="Genomic_DNA"/>
</dbReference>